<dbReference type="RefSeq" id="WP_183464640.1">
    <property type="nucleotide sequence ID" value="NZ_CP050296.1"/>
</dbReference>
<protein>
    <submittedName>
        <fullName evidence="1">Uncharacterized protein</fullName>
    </submittedName>
</protein>
<reference evidence="1" key="1">
    <citation type="journal article" date="2020" name="Mol. Plant Microbe Interact.">
        <title>Complete genome sequences of four natural Pseudomonas isolates that catabolize a wide range of aromatic compounds relevant to lignin valorization.</title>
        <authorList>
            <person name="Hatmaker E.A."/>
            <person name="Presle G."/>
            <person name="Cannon O."/>
            <person name="Guss A.M."/>
            <person name="Elkins J.G."/>
        </authorList>
    </citation>
    <scope>NUCLEOTIDE SEQUENCE</scope>
    <source>
        <strain evidence="1">583</strain>
    </source>
</reference>
<accession>A0A7G6STN0</accession>
<dbReference type="InterPro" id="IPR006311">
    <property type="entry name" value="TAT_signal"/>
</dbReference>
<sequence length="238" mass="26161">MPNTRVPAAGEAMPAAEVMPIIGRFSRRALLGALAAVGGSTAALATVATSPKVFPDFGSVPAAPAQHVDAELFRIETEFNSAFAIYEGVADKVGEIEERVYRLKPPKPPKLPGTDEIKATFWDMARGVDPDKIDDSWLAHPAAVAWRENDRQLTERFKAWQAECEEIIRKSGLREVEDERERLISTAGDIAESLLDMRAQTLAGMLVKLRVHQRWTFNEYEILESLTADIKAMAGGVS</sequence>
<dbReference type="Proteomes" id="UP000515465">
    <property type="component" value="Chromosome"/>
</dbReference>
<dbReference type="AlphaFoldDB" id="A0A7G6STN0"/>
<dbReference type="PROSITE" id="PS51318">
    <property type="entry name" value="TAT"/>
    <property type="match status" value="1"/>
</dbReference>
<name>A0A7G6STN0_9HYPH</name>
<proteinExistence type="predicted"/>
<dbReference type="EMBL" id="CP050296">
    <property type="protein sequence ID" value="QND57862.1"/>
    <property type="molecule type" value="Genomic_DNA"/>
</dbReference>
<evidence type="ECO:0000313" key="2">
    <source>
        <dbReference type="Proteomes" id="UP000515465"/>
    </source>
</evidence>
<organism evidence="1 2">
    <name type="scientific">Mesorhizobium huakuii</name>
    <dbReference type="NCBI Taxonomy" id="28104"/>
    <lineage>
        <taxon>Bacteria</taxon>
        <taxon>Pseudomonadati</taxon>
        <taxon>Pseudomonadota</taxon>
        <taxon>Alphaproteobacteria</taxon>
        <taxon>Hyphomicrobiales</taxon>
        <taxon>Phyllobacteriaceae</taxon>
        <taxon>Mesorhizobium</taxon>
    </lineage>
</organism>
<gene>
    <name evidence="1" type="ORF">HB778_15590</name>
</gene>
<evidence type="ECO:0000313" key="1">
    <source>
        <dbReference type="EMBL" id="QND57862.1"/>
    </source>
</evidence>